<dbReference type="NCBIfam" id="NF009254">
    <property type="entry name" value="PRK12612.1-2"/>
    <property type="match status" value="1"/>
</dbReference>
<protein>
    <submittedName>
        <fullName evidence="7">Energy-converting hydrogenase B, subunit B, EhbB</fullName>
    </submittedName>
</protein>
<dbReference type="HOGENOM" id="CLU_189621_0_0_2"/>
<dbReference type="InterPro" id="IPR007208">
    <property type="entry name" value="MrpF/PhaF-like"/>
</dbReference>
<dbReference type="GeneID" id="78817715"/>
<dbReference type="PATRIC" id="fig|420247.28.peg.1075"/>
<keyword evidence="2" id="KW-1003">Cell membrane</keyword>
<evidence type="ECO:0000313" key="8">
    <source>
        <dbReference type="Proteomes" id="UP000001992"/>
    </source>
</evidence>
<comment type="subcellular location">
    <subcellularLocation>
        <location evidence="1">Cell membrane</location>
        <topology evidence="1">Multi-pass membrane protein</topology>
    </subcellularLocation>
</comment>
<accession>A5UM52</accession>
<dbReference type="RefSeq" id="WP_011954271.1">
    <property type="nucleotide sequence ID" value="NC_009515.1"/>
</dbReference>
<evidence type="ECO:0000256" key="6">
    <source>
        <dbReference type="SAM" id="Phobius"/>
    </source>
</evidence>
<dbReference type="GO" id="GO:0015075">
    <property type="term" value="F:monoatomic ion transmembrane transporter activity"/>
    <property type="evidence" value="ECO:0007669"/>
    <property type="project" value="InterPro"/>
</dbReference>
<organism evidence="7 8">
    <name type="scientific">Methanobrevibacter smithii (strain ATCC 35061 / DSM 861 / OCM 144 / PS)</name>
    <dbReference type="NCBI Taxonomy" id="420247"/>
    <lineage>
        <taxon>Archaea</taxon>
        <taxon>Methanobacteriati</taxon>
        <taxon>Methanobacteriota</taxon>
        <taxon>Methanomada group</taxon>
        <taxon>Methanobacteria</taxon>
        <taxon>Methanobacteriales</taxon>
        <taxon>Methanobacteriaceae</taxon>
        <taxon>Methanobrevibacter</taxon>
    </lineage>
</organism>
<gene>
    <name evidence="7" type="ordered locus">Msm_1075</name>
</gene>
<dbReference type="EMBL" id="CP000678">
    <property type="protein sequence ID" value="ABQ87280.1"/>
    <property type="molecule type" value="Genomic_DNA"/>
</dbReference>
<dbReference type="BioCyc" id="MSMI420247:GHWZ-1100-MONOMER"/>
<dbReference type="Proteomes" id="UP000001992">
    <property type="component" value="Chromosome"/>
</dbReference>
<dbReference type="STRING" id="420247.Msm_1075"/>
<dbReference type="AlphaFoldDB" id="A5UM52"/>
<dbReference type="GO" id="GO:0005886">
    <property type="term" value="C:plasma membrane"/>
    <property type="evidence" value="ECO:0007669"/>
    <property type="project" value="UniProtKB-SubCell"/>
</dbReference>
<evidence type="ECO:0000313" key="7">
    <source>
        <dbReference type="EMBL" id="ABQ87280.1"/>
    </source>
</evidence>
<feature type="transmembrane region" description="Helical" evidence="6">
    <location>
        <begin position="35"/>
        <end position="52"/>
    </location>
</feature>
<name>A5UM52_METS3</name>
<dbReference type="eggNOG" id="arCOG04878">
    <property type="taxonomic scope" value="Archaea"/>
</dbReference>
<dbReference type="EnsemblBacteria" id="ABQ87280">
    <property type="protein sequence ID" value="ABQ87280"/>
    <property type="gene ID" value="Msm_1075"/>
</dbReference>
<evidence type="ECO:0000256" key="4">
    <source>
        <dbReference type="ARBA" id="ARBA00022989"/>
    </source>
</evidence>
<evidence type="ECO:0000256" key="3">
    <source>
        <dbReference type="ARBA" id="ARBA00022692"/>
    </source>
</evidence>
<evidence type="ECO:0000256" key="1">
    <source>
        <dbReference type="ARBA" id="ARBA00004651"/>
    </source>
</evidence>
<keyword evidence="3 6" id="KW-0812">Transmembrane</keyword>
<evidence type="ECO:0000256" key="5">
    <source>
        <dbReference type="ARBA" id="ARBA00023136"/>
    </source>
</evidence>
<keyword evidence="5 6" id="KW-0472">Membrane</keyword>
<sequence length="87" mass="9287">MDILFISKYFVVIASMIMMLAALRASAYKSTTMGLLSSSVVVVAFALSLLVVGDMYDISFFKDISLALVLFGFIGTVAFAVTQGGDD</sequence>
<feature type="transmembrane region" description="Helical" evidence="6">
    <location>
        <begin position="64"/>
        <end position="82"/>
    </location>
</feature>
<dbReference type="Pfam" id="PF04066">
    <property type="entry name" value="MrpF_PhaF"/>
    <property type="match status" value="1"/>
</dbReference>
<feature type="transmembrane region" description="Helical" evidence="6">
    <location>
        <begin position="6"/>
        <end position="23"/>
    </location>
</feature>
<proteinExistence type="predicted"/>
<evidence type="ECO:0000256" key="2">
    <source>
        <dbReference type="ARBA" id="ARBA00022475"/>
    </source>
</evidence>
<keyword evidence="4 6" id="KW-1133">Transmembrane helix</keyword>
<dbReference type="KEGG" id="msi:Msm_1075"/>
<keyword evidence="8" id="KW-1185">Reference proteome</keyword>
<reference evidence="7 8" key="1">
    <citation type="journal article" date="2007" name="Proc. Natl. Acad. Sci. U.S.A.">
        <title>Genomic and metabolic adaptations of Methanobrevibacter smithii to the human gut.</title>
        <authorList>
            <person name="Samuel B.S."/>
            <person name="Hansen E.E."/>
            <person name="Manchester J.K."/>
            <person name="Coutinho P.M."/>
            <person name="Henrissat B."/>
            <person name="Fulton R."/>
            <person name="Latreille P."/>
            <person name="Kim K."/>
            <person name="Wilson R.K."/>
            <person name="Gordon J.I."/>
        </authorList>
    </citation>
    <scope>NUCLEOTIDE SEQUENCE [LARGE SCALE GENOMIC DNA]</scope>
    <source>
        <strain evidence="8">ATCC 35061 / DSM 861 / OCM 144 / PS</strain>
    </source>
</reference>